<dbReference type="PANTHER" id="PTHR42709">
    <property type="entry name" value="ALKALINE PHOSPHATASE LIKE PROTEIN"/>
    <property type="match status" value="1"/>
</dbReference>
<evidence type="ECO:0008006" key="4">
    <source>
        <dbReference type="Google" id="ProtNLM"/>
    </source>
</evidence>
<dbReference type="RefSeq" id="WP_085365060.1">
    <property type="nucleotide sequence ID" value="NZ_CAUJPZ010000001.1"/>
</dbReference>
<feature type="transmembrane region" description="Helical" evidence="1">
    <location>
        <begin position="82"/>
        <end position="106"/>
    </location>
</feature>
<dbReference type="Proteomes" id="UP000193118">
    <property type="component" value="Unassembled WGS sequence"/>
</dbReference>
<dbReference type="AlphaFoldDB" id="A0A1X3DFB0"/>
<accession>A0A1X3DFB0</accession>
<sequence length="142" mass="15489">MELFWLYAALAASAFTSATILPGTSEAAFTAFVLRYPEAWLGAWLVAGFFNGAGSIVSYGMGRLLPDKKRPSEKIFKFLNRYGIWTLLLAWVPVVGDGLPIAAGWLRLNVWKCCLILTVGKLIRYGILLGGIQAWNGAAFTA</sequence>
<dbReference type="PANTHER" id="PTHR42709:SF4">
    <property type="entry name" value="INNER MEMBRANE PROTEIN YQAA"/>
    <property type="match status" value="1"/>
</dbReference>
<keyword evidence="3" id="KW-1185">Reference proteome</keyword>
<gene>
    <name evidence="2" type="ORF">BWD09_01980</name>
</gene>
<evidence type="ECO:0000313" key="2">
    <source>
        <dbReference type="EMBL" id="OSI18560.1"/>
    </source>
</evidence>
<proteinExistence type="predicted"/>
<reference evidence="3" key="1">
    <citation type="submission" date="2017-01" db="EMBL/GenBank/DDBJ databases">
        <authorList>
            <person name="Wolfgang W.J."/>
            <person name="Cole J."/>
            <person name="Wroblewski D."/>
            <person name="Mcginnis J."/>
            <person name="Musser K.A."/>
        </authorList>
    </citation>
    <scope>NUCLEOTIDE SEQUENCE [LARGE SCALE GENOMIC DNA]</scope>
    <source>
        <strain evidence="3">DSM 19151</strain>
    </source>
</reference>
<dbReference type="GeneID" id="94579867"/>
<protein>
    <recommendedName>
        <fullName evidence="4">DedA family protein</fullName>
    </recommendedName>
</protein>
<name>A0A1X3DFB0_9NEIS</name>
<dbReference type="InterPro" id="IPR051311">
    <property type="entry name" value="DedA_domain"/>
</dbReference>
<evidence type="ECO:0000256" key="1">
    <source>
        <dbReference type="SAM" id="Phobius"/>
    </source>
</evidence>
<dbReference type="EMBL" id="MTBO01000002">
    <property type="protein sequence ID" value="OSI18560.1"/>
    <property type="molecule type" value="Genomic_DNA"/>
</dbReference>
<keyword evidence="1" id="KW-0812">Transmembrane</keyword>
<keyword evidence="1" id="KW-1133">Transmembrane helix</keyword>
<dbReference type="STRING" id="194197.BWD09_01980"/>
<comment type="caution">
    <text evidence="2">The sequence shown here is derived from an EMBL/GenBank/DDBJ whole genome shotgun (WGS) entry which is preliminary data.</text>
</comment>
<keyword evidence="1" id="KW-0472">Membrane</keyword>
<dbReference type="OrthoDB" id="5419086at2"/>
<feature type="transmembrane region" description="Helical" evidence="1">
    <location>
        <begin position="43"/>
        <end position="61"/>
    </location>
</feature>
<organism evidence="2 3">
    <name type="scientific">Neisseria dentiae</name>
    <dbReference type="NCBI Taxonomy" id="194197"/>
    <lineage>
        <taxon>Bacteria</taxon>
        <taxon>Pseudomonadati</taxon>
        <taxon>Pseudomonadota</taxon>
        <taxon>Betaproteobacteria</taxon>
        <taxon>Neisseriales</taxon>
        <taxon>Neisseriaceae</taxon>
        <taxon>Neisseria</taxon>
    </lineage>
</organism>
<evidence type="ECO:0000313" key="3">
    <source>
        <dbReference type="Proteomes" id="UP000193118"/>
    </source>
</evidence>